<keyword evidence="4" id="KW-0067">ATP-binding</keyword>
<dbReference type="PROSITE" id="PS51194">
    <property type="entry name" value="HELICASE_CTER"/>
    <property type="match status" value="1"/>
</dbReference>
<organism evidence="8 9">
    <name type="scientific">Azospirillum cavernae</name>
    <dbReference type="NCBI Taxonomy" id="2320860"/>
    <lineage>
        <taxon>Bacteria</taxon>
        <taxon>Pseudomonadati</taxon>
        <taxon>Pseudomonadota</taxon>
        <taxon>Alphaproteobacteria</taxon>
        <taxon>Rhodospirillales</taxon>
        <taxon>Azospirillaceae</taxon>
        <taxon>Azospirillum</taxon>
    </lineage>
</organism>
<keyword evidence="1" id="KW-0547">Nucleotide-binding</keyword>
<dbReference type="EMBL" id="QYUL01000001">
    <property type="protein sequence ID" value="RJF83261.1"/>
    <property type="molecule type" value="Genomic_DNA"/>
</dbReference>
<keyword evidence="2" id="KW-0378">Hydrolase</keyword>
<dbReference type="GO" id="GO:0016787">
    <property type="term" value="F:hydrolase activity"/>
    <property type="evidence" value="ECO:0007669"/>
    <property type="project" value="UniProtKB-KW"/>
</dbReference>
<evidence type="ECO:0000256" key="3">
    <source>
        <dbReference type="ARBA" id="ARBA00022806"/>
    </source>
</evidence>
<comment type="caution">
    <text evidence="8">The sequence shown here is derived from an EMBL/GenBank/DDBJ whole genome shotgun (WGS) entry which is preliminary data.</text>
</comment>
<keyword evidence="9" id="KW-1185">Reference proteome</keyword>
<evidence type="ECO:0000256" key="5">
    <source>
        <dbReference type="SAM" id="MobiDB-lite"/>
    </source>
</evidence>
<evidence type="ECO:0000313" key="9">
    <source>
        <dbReference type="Proteomes" id="UP000283458"/>
    </source>
</evidence>
<sequence length="847" mass="92558">MTSSHASSGGALGLGGRVVAVLGPTNTGKTYLAIERMLGHKSGMIGFPLRLLARENYDRIVAIKGKQAVALVTGEEKILPPNPSWWVCTVESMPLDRVVDFLAVDEIQLCADPERGHIFTDRLLNARGLVETMFLGSDSMQPLIRKLVPRAEFINRPRFSQLTYAGHKKLTRLPPRSAVVAFSATDVYAMAELIRRQRGGTAVVLGALSPRTRNAQVALYQAGEVDYLVATDAIGMGLNMDVDHVAFARMVKFDGFAPRRLRAAEVAQIAGRAGRHMRDGTFGTTDEVGELDADTINRVENHEFETLKTLTWRNSALRFDTPGFLLKALEERAPIAELSRSRDADDHLALQALVRDQEVLDLAKGRDAVRLLWEVCQIPDFRKVLSDAHTRLLGQIYKSLRTGFGRLDSDWVGKQIARLDRTEGDIDALVARIAHIRTWTYISNRPTWLTDPLHWQERTRAIEDQLSDALHERLTQRFIDRRSASLSRTLKDGRALIGGVRADGEVVVEGHVVGRLEGFRFVADAPDRSEEARALETAARRALRDELAKRLRLFEQEPDDAFALGPDGLLSVHGVSVAKLAAGPSVLTPLVVPFDEGMLDQAQRERVRARFDQWLKWHVAARLKPLFALADADGLSGAARGLAFQLVEGLGVLPRPPVAALVEGLEREDRKALTRLGVRLGVSHLYLTALAKPAAVALRGLLWAVATGHALPVPLPPPGRVSVAATGAPPAFWEAIGYPVASAKAGDQKGGEGRALRVDMLDRLETEMLTLAKSGASASETALGQRVGLSAEELAGVLTGLGYARSVAEDGAVTWKRRRPSATKPRRDRAPVNADHPFAKLRQLSGG</sequence>
<dbReference type="Gene3D" id="3.40.50.300">
    <property type="entry name" value="P-loop containing nucleotide triphosphate hydrolases"/>
    <property type="match status" value="2"/>
</dbReference>
<dbReference type="Proteomes" id="UP000283458">
    <property type="component" value="Unassembled WGS sequence"/>
</dbReference>
<evidence type="ECO:0000256" key="1">
    <source>
        <dbReference type="ARBA" id="ARBA00022741"/>
    </source>
</evidence>
<dbReference type="SUPFAM" id="SSF52540">
    <property type="entry name" value="P-loop containing nucleoside triphosphate hydrolases"/>
    <property type="match status" value="2"/>
</dbReference>
<evidence type="ECO:0000256" key="4">
    <source>
        <dbReference type="ARBA" id="ARBA00022840"/>
    </source>
</evidence>
<evidence type="ECO:0000259" key="7">
    <source>
        <dbReference type="PROSITE" id="PS51194"/>
    </source>
</evidence>
<proteinExistence type="predicted"/>
<gene>
    <name evidence="8" type="ORF">D3877_00755</name>
</gene>
<feature type="domain" description="Helicase C-terminal" evidence="7">
    <location>
        <begin position="158"/>
        <end position="315"/>
    </location>
</feature>
<evidence type="ECO:0000259" key="6">
    <source>
        <dbReference type="PROSITE" id="PS51192"/>
    </source>
</evidence>
<feature type="region of interest" description="Disordered" evidence="5">
    <location>
        <begin position="816"/>
        <end position="847"/>
    </location>
</feature>
<dbReference type="PANTHER" id="PTHR12131">
    <property type="entry name" value="ATP-DEPENDENT RNA AND DNA HELICASE"/>
    <property type="match status" value="1"/>
</dbReference>
<feature type="compositionally biased region" description="Basic residues" evidence="5">
    <location>
        <begin position="816"/>
        <end position="827"/>
    </location>
</feature>
<name>A0A418VZT6_9PROT</name>
<dbReference type="InterPro" id="IPR027417">
    <property type="entry name" value="P-loop_NTPase"/>
</dbReference>
<dbReference type="Pfam" id="PF00271">
    <property type="entry name" value="Helicase_C"/>
    <property type="match status" value="1"/>
</dbReference>
<dbReference type="GO" id="GO:0004386">
    <property type="term" value="F:helicase activity"/>
    <property type="evidence" value="ECO:0007669"/>
    <property type="project" value="UniProtKB-KW"/>
</dbReference>
<dbReference type="RefSeq" id="WP_119828902.1">
    <property type="nucleotide sequence ID" value="NZ_QYUL01000001.1"/>
</dbReference>
<evidence type="ECO:0000256" key="2">
    <source>
        <dbReference type="ARBA" id="ARBA00022801"/>
    </source>
</evidence>
<dbReference type="InterPro" id="IPR014001">
    <property type="entry name" value="Helicase_ATP-bd"/>
</dbReference>
<keyword evidence="3" id="KW-0347">Helicase</keyword>
<feature type="domain" description="Helicase ATP-binding" evidence="6">
    <location>
        <begin position="10"/>
        <end position="204"/>
    </location>
</feature>
<dbReference type="OrthoDB" id="9807155at2"/>
<accession>A0A418VZT6</accession>
<dbReference type="InterPro" id="IPR001650">
    <property type="entry name" value="Helicase_C-like"/>
</dbReference>
<dbReference type="InterPro" id="IPR050699">
    <property type="entry name" value="RNA-DNA_Helicase"/>
</dbReference>
<dbReference type="GO" id="GO:0005524">
    <property type="term" value="F:ATP binding"/>
    <property type="evidence" value="ECO:0007669"/>
    <property type="project" value="UniProtKB-KW"/>
</dbReference>
<dbReference type="Pfam" id="PF22527">
    <property type="entry name" value="DEXQc_Suv3"/>
    <property type="match status" value="1"/>
</dbReference>
<dbReference type="AlphaFoldDB" id="A0A418VZT6"/>
<dbReference type="PROSITE" id="PS51192">
    <property type="entry name" value="HELICASE_ATP_BIND_1"/>
    <property type="match status" value="1"/>
</dbReference>
<reference evidence="8 9" key="1">
    <citation type="submission" date="2018-09" db="EMBL/GenBank/DDBJ databases">
        <authorList>
            <person name="Zhu H."/>
        </authorList>
    </citation>
    <scope>NUCLEOTIDE SEQUENCE [LARGE SCALE GENOMIC DNA]</scope>
    <source>
        <strain evidence="8 9">K2W22B-5</strain>
    </source>
</reference>
<evidence type="ECO:0000313" key="8">
    <source>
        <dbReference type="EMBL" id="RJF83261.1"/>
    </source>
</evidence>
<dbReference type="InterPro" id="IPR055206">
    <property type="entry name" value="DEXQc_SUV3"/>
</dbReference>
<dbReference type="SMART" id="SM00490">
    <property type="entry name" value="HELICc"/>
    <property type="match status" value="1"/>
</dbReference>
<dbReference type="PANTHER" id="PTHR12131:SF1">
    <property type="entry name" value="ATP-DEPENDENT RNA HELICASE SUPV3L1, MITOCHONDRIAL-RELATED"/>
    <property type="match status" value="1"/>
</dbReference>
<protein>
    <submittedName>
        <fullName evidence="8">Disulfide oxidoreductase</fullName>
    </submittedName>
</protein>